<dbReference type="GO" id="GO:0032259">
    <property type="term" value="P:methylation"/>
    <property type="evidence" value="ECO:0007669"/>
    <property type="project" value="UniProtKB-KW"/>
</dbReference>
<proteinExistence type="predicted"/>
<keyword evidence="3" id="KW-1185">Reference proteome</keyword>
<accession>A0A7G3G4U7</accession>
<evidence type="ECO:0000313" key="3">
    <source>
        <dbReference type="Proteomes" id="UP000515917"/>
    </source>
</evidence>
<sequence>MSIKTESIGSIPRSAKLQRALVLHAKGELGDAEMEVFYDEAVKETVKKLEAIGSPVLGDGEQRKTHGFATYGVEGNENMAPDGLCIPFHDGHIRQLPRLTRGPFRFARFAHETIALARQYTQKPFKQAIISASALSLLYPAQGLADYPRDEFVTDLLAEQEKEIRGCFAQGASKVQLDFTEGRLSVKLDPSGHILRSFIDINNMLLDRFSPEERQKIGIHTCAGSDHDSTHSADVDYAELLPGLFEIKAGCFYIALACEKDPERVLKIIQQYRKPDQVIFVGVIDVIDPQIETPQMVCDRVLQAARYIPHPYLATTDDCGFSPFCDDISTSRETAFAKIAARIEGTALAARQLGYA</sequence>
<dbReference type="KEGG" id="ifl:C1H71_00955"/>
<dbReference type="AlphaFoldDB" id="A0A7G3G4U7"/>
<reference evidence="2 3" key="1">
    <citation type="submission" date="2018-01" db="EMBL/GenBank/DDBJ databases">
        <title>Genome sequence of Iodobacter sp. strain PCH194 isolated from Indian Trans-Himalaya.</title>
        <authorList>
            <person name="Kumar V."/>
            <person name="Thakur V."/>
            <person name="Kumar S."/>
            <person name="Singh D."/>
        </authorList>
    </citation>
    <scope>NUCLEOTIDE SEQUENCE [LARGE SCALE GENOMIC DNA]</scope>
    <source>
        <strain evidence="2 3">PCH194</strain>
    </source>
</reference>
<dbReference type="EMBL" id="CP025781">
    <property type="protein sequence ID" value="QBC42266.1"/>
    <property type="molecule type" value="Genomic_DNA"/>
</dbReference>
<dbReference type="PANTHER" id="PTHR43844:SF2">
    <property type="entry name" value="SYNTHASE, VITAMIN-B12 INDEPENDENT, PUTATIVE (AFU_ORTHOLOGUE AFUA_3G12060)-RELATED"/>
    <property type="match status" value="1"/>
</dbReference>
<dbReference type="GO" id="GO:0008270">
    <property type="term" value="F:zinc ion binding"/>
    <property type="evidence" value="ECO:0007669"/>
    <property type="project" value="InterPro"/>
</dbReference>
<dbReference type="Proteomes" id="UP000515917">
    <property type="component" value="Chromosome"/>
</dbReference>
<name>A0A7G3G4U7_9NEIS</name>
<dbReference type="Gene3D" id="3.20.20.210">
    <property type="match status" value="1"/>
</dbReference>
<dbReference type="GO" id="GO:0003871">
    <property type="term" value="F:5-methyltetrahydropteroyltriglutamate-homocysteine S-methyltransferase activity"/>
    <property type="evidence" value="ECO:0007669"/>
    <property type="project" value="InterPro"/>
</dbReference>
<keyword evidence="2" id="KW-0808">Transferase</keyword>
<dbReference type="RefSeq" id="WP_130104891.1">
    <property type="nucleotide sequence ID" value="NZ_CP025781.1"/>
</dbReference>
<dbReference type="SUPFAM" id="SSF51726">
    <property type="entry name" value="UROD/MetE-like"/>
    <property type="match status" value="1"/>
</dbReference>
<evidence type="ECO:0000259" key="1">
    <source>
        <dbReference type="Pfam" id="PF01717"/>
    </source>
</evidence>
<gene>
    <name evidence="2" type="ORF">C1H71_00955</name>
</gene>
<dbReference type="InterPro" id="IPR002629">
    <property type="entry name" value="Met_Synth_C/arc"/>
</dbReference>
<dbReference type="PANTHER" id="PTHR43844">
    <property type="entry name" value="METHIONINE SYNTHASE"/>
    <property type="match status" value="1"/>
</dbReference>
<dbReference type="Pfam" id="PF01717">
    <property type="entry name" value="Meth_synt_2"/>
    <property type="match status" value="1"/>
</dbReference>
<evidence type="ECO:0000313" key="2">
    <source>
        <dbReference type="EMBL" id="QBC42266.1"/>
    </source>
</evidence>
<feature type="domain" description="Cobalamin-independent methionine synthase MetE C-terminal/archaeal" evidence="1">
    <location>
        <begin position="5"/>
        <end position="321"/>
    </location>
</feature>
<keyword evidence="2" id="KW-0489">Methyltransferase</keyword>
<protein>
    <submittedName>
        <fullName evidence="2">5-methyltetrahydropteroyltriglutamate--homocysteine methyltransferase</fullName>
    </submittedName>
</protein>
<dbReference type="InterPro" id="IPR038071">
    <property type="entry name" value="UROD/MetE-like_sf"/>
</dbReference>
<organism evidence="2 3">
    <name type="scientific">Iodobacter fluviatilis</name>
    <dbReference type="NCBI Taxonomy" id="537"/>
    <lineage>
        <taxon>Bacteria</taxon>
        <taxon>Pseudomonadati</taxon>
        <taxon>Pseudomonadota</taxon>
        <taxon>Betaproteobacteria</taxon>
        <taxon>Neisseriales</taxon>
        <taxon>Chitinibacteraceae</taxon>
        <taxon>Iodobacter</taxon>
    </lineage>
</organism>
<dbReference type="GO" id="GO:0009086">
    <property type="term" value="P:methionine biosynthetic process"/>
    <property type="evidence" value="ECO:0007669"/>
    <property type="project" value="InterPro"/>
</dbReference>